<dbReference type="Gene3D" id="3.10.10.10">
    <property type="entry name" value="HIV Type 1 Reverse Transcriptase, subunit A, domain 1"/>
    <property type="match status" value="1"/>
</dbReference>
<dbReference type="PANTHER" id="PTHR37984:SF15">
    <property type="entry name" value="INTEGRASE CATALYTIC DOMAIN-CONTAINING PROTEIN"/>
    <property type="match status" value="1"/>
</dbReference>
<evidence type="ECO:0000259" key="8">
    <source>
        <dbReference type="PROSITE" id="PS50994"/>
    </source>
</evidence>
<evidence type="ECO:0000256" key="2">
    <source>
        <dbReference type="ARBA" id="ARBA00022695"/>
    </source>
</evidence>
<dbReference type="Pfam" id="PF08284">
    <property type="entry name" value="RVP_2"/>
    <property type="match status" value="1"/>
</dbReference>
<feature type="region of interest" description="Disordered" evidence="7">
    <location>
        <begin position="743"/>
        <end position="842"/>
    </location>
</feature>
<evidence type="ECO:0000256" key="5">
    <source>
        <dbReference type="ARBA" id="ARBA00022801"/>
    </source>
</evidence>
<reference evidence="9" key="1">
    <citation type="journal article" date="2022" name="Int. J. Mol. Sci.">
        <title>Draft Genome of Tanacetum Coccineum: Genomic Comparison of Closely Related Tanacetum-Family Plants.</title>
        <authorList>
            <person name="Yamashiro T."/>
            <person name="Shiraishi A."/>
            <person name="Nakayama K."/>
            <person name="Satake H."/>
        </authorList>
    </citation>
    <scope>NUCLEOTIDE SEQUENCE</scope>
</reference>
<dbReference type="Proteomes" id="UP001151760">
    <property type="component" value="Unassembled WGS sequence"/>
</dbReference>
<evidence type="ECO:0000256" key="3">
    <source>
        <dbReference type="ARBA" id="ARBA00022722"/>
    </source>
</evidence>
<dbReference type="InterPro" id="IPR050951">
    <property type="entry name" value="Retrovirus_Pol_polyprotein"/>
</dbReference>
<dbReference type="PANTHER" id="PTHR37984">
    <property type="entry name" value="PROTEIN CBG26694"/>
    <property type="match status" value="1"/>
</dbReference>
<dbReference type="CDD" id="cd00303">
    <property type="entry name" value="retropepsin_like"/>
    <property type="match status" value="1"/>
</dbReference>
<keyword evidence="1" id="KW-0808">Transferase</keyword>
<dbReference type="InterPro" id="IPR012337">
    <property type="entry name" value="RNaseH-like_sf"/>
</dbReference>
<evidence type="ECO:0000256" key="6">
    <source>
        <dbReference type="ARBA" id="ARBA00022918"/>
    </source>
</evidence>
<dbReference type="InterPro" id="IPR043502">
    <property type="entry name" value="DNA/RNA_pol_sf"/>
</dbReference>
<dbReference type="SUPFAM" id="SSF56672">
    <property type="entry name" value="DNA/RNA polymerases"/>
    <property type="match status" value="2"/>
</dbReference>
<feature type="domain" description="Integrase catalytic" evidence="8">
    <location>
        <begin position="359"/>
        <end position="541"/>
    </location>
</feature>
<dbReference type="CDD" id="cd09274">
    <property type="entry name" value="RNase_HI_RT_Ty3"/>
    <property type="match status" value="1"/>
</dbReference>
<dbReference type="GO" id="GO:0003964">
    <property type="term" value="F:RNA-directed DNA polymerase activity"/>
    <property type="evidence" value="ECO:0007669"/>
    <property type="project" value="UniProtKB-KW"/>
</dbReference>
<evidence type="ECO:0000313" key="9">
    <source>
        <dbReference type="EMBL" id="GJT11352.1"/>
    </source>
</evidence>
<dbReference type="InterPro" id="IPR041588">
    <property type="entry name" value="Integrase_H2C2"/>
</dbReference>
<dbReference type="Gene3D" id="3.30.420.10">
    <property type="entry name" value="Ribonuclease H-like superfamily/Ribonuclease H"/>
    <property type="match status" value="1"/>
</dbReference>
<name>A0ABQ5BCB0_9ASTR</name>
<comment type="caution">
    <text evidence="9">The sequence shown here is derived from an EMBL/GenBank/DDBJ whole genome shotgun (WGS) entry which is preliminary data.</text>
</comment>
<sequence>METRQETRVETRLETRLEASMLFDSGADRSFVSSTFSALLDVAPSTLDTSYAVELADGRISETDVVLRGCTLGLLGNPFDIDLMPIELGSFDIIIGMDWLAKYLALIVCDEKVVRIPYGDEVLIIRGDNCDGENLLGRPPARQVEFQIDLVLGAAPVAQAPYRLASAEMQELSTQLQELSDRGFIRPSSSPWPMTKLTQKSKKFDWGEKEEAVFQLLKQKLCSAPILALPEGSENFMVHDKNYTTHDLELGVVVFSLKMWRHYLYGTKCVVFTDHKSLQHILDQKELNMRQRRWLEFLSDYDCEIQYHPGNTNVVANALSRKERKPRADGTLSLNNRSWIPLYDDLRALIMHESHKSKYSIYPRSDKMYQDLKKLYWWPNIKAEIATYVIKCLTCAKVKIATGQDTIWAISDHLTKSAHFLPMREDVTLEKLTRRYLKEVVSRHGVPVSIISDRDGKFTLHFWKSLNKALGTRLDISTTYHPETDGQTARTIQTLEDMLRACVLNFRKGWDRHLPLVEFLYNNSYHTSIKAAPFEALYGRKCQSPICWVEVGDSQLTGPEIIHETTEKIVQIKSHIQAAHDRQKIYADVRRKSLEFQLGDKVIVVSRVHSMFHVSNLKKCLVDEPFAIPLDEIQVDDKLHFIKEPIDIMDREVRRLKQSRIPIVKVRWNSMRGPEFTWEHEDQIQKKYPHLFSNSAHLADATSSWLFLFGTIPTTIPDTTPVITLLITQTNTKVIHTEIPIIAPTIPPSPDYTPASPDYSPASETESDPSEDPSSDHIPSLPATSLFLSSTNDITDSDTPDTPPSPTHGTPFTKITSSTQRSPVIPRRRVMILAPRQPIPHG</sequence>
<evidence type="ECO:0000256" key="1">
    <source>
        <dbReference type="ARBA" id="ARBA00022679"/>
    </source>
</evidence>
<feature type="compositionally biased region" description="Polar residues" evidence="7">
    <location>
        <begin position="808"/>
        <end position="822"/>
    </location>
</feature>
<organism evidence="9 10">
    <name type="scientific">Tanacetum coccineum</name>
    <dbReference type="NCBI Taxonomy" id="301880"/>
    <lineage>
        <taxon>Eukaryota</taxon>
        <taxon>Viridiplantae</taxon>
        <taxon>Streptophyta</taxon>
        <taxon>Embryophyta</taxon>
        <taxon>Tracheophyta</taxon>
        <taxon>Spermatophyta</taxon>
        <taxon>Magnoliopsida</taxon>
        <taxon>eudicotyledons</taxon>
        <taxon>Gunneridae</taxon>
        <taxon>Pentapetalae</taxon>
        <taxon>asterids</taxon>
        <taxon>campanulids</taxon>
        <taxon>Asterales</taxon>
        <taxon>Asteraceae</taxon>
        <taxon>Asteroideae</taxon>
        <taxon>Anthemideae</taxon>
        <taxon>Anthemidinae</taxon>
        <taxon>Tanacetum</taxon>
    </lineage>
</organism>
<evidence type="ECO:0000256" key="7">
    <source>
        <dbReference type="SAM" id="MobiDB-lite"/>
    </source>
</evidence>
<dbReference type="InterPro" id="IPR036397">
    <property type="entry name" value="RNaseH_sf"/>
</dbReference>
<keyword evidence="5" id="KW-0378">Hydrolase</keyword>
<keyword evidence="2" id="KW-0548">Nucleotidyltransferase</keyword>
<dbReference type="InterPro" id="IPR021109">
    <property type="entry name" value="Peptidase_aspartic_dom_sf"/>
</dbReference>
<dbReference type="SUPFAM" id="SSF53098">
    <property type="entry name" value="Ribonuclease H-like"/>
    <property type="match status" value="1"/>
</dbReference>
<evidence type="ECO:0000256" key="4">
    <source>
        <dbReference type="ARBA" id="ARBA00022759"/>
    </source>
</evidence>
<dbReference type="PROSITE" id="PS50994">
    <property type="entry name" value="INTEGRASE"/>
    <property type="match status" value="1"/>
</dbReference>
<keyword evidence="4" id="KW-0255">Endonuclease</keyword>
<dbReference type="InterPro" id="IPR001584">
    <property type="entry name" value="Integrase_cat-core"/>
</dbReference>
<dbReference type="Pfam" id="PF17917">
    <property type="entry name" value="RT_RNaseH"/>
    <property type="match status" value="1"/>
</dbReference>
<dbReference type="InterPro" id="IPR041373">
    <property type="entry name" value="RT_RNaseH"/>
</dbReference>
<keyword evidence="6 9" id="KW-0695">RNA-directed DNA polymerase</keyword>
<proteinExistence type="predicted"/>
<dbReference type="Gene3D" id="1.10.340.70">
    <property type="match status" value="1"/>
</dbReference>
<dbReference type="Pfam" id="PF17921">
    <property type="entry name" value="Integrase_H2C2"/>
    <property type="match status" value="1"/>
</dbReference>
<evidence type="ECO:0000313" key="10">
    <source>
        <dbReference type="Proteomes" id="UP001151760"/>
    </source>
</evidence>
<accession>A0ABQ5BCB0</accession>
<keyword evidence="3" id="KW-0540">Nuclease</keyword>
<keyword evidence="10" id="KW-1185">Reference proteome</keyword>
<reference evidence="9" key="2">
    <citation type="submission" date="2022-01" db="EMBL/GenBank/DDBJ databases">
        <authorList>
            <person name="Yamashiro T."/>
            <person name="Shiraishi A."/>
            <person name="Satake H."/>
            <person name="Nakayama K."/>
        </authorList>
    </citation>
    <scope>NUCLEOTIDE SEQUENCE</scope>
</reference>
<protein>
    <submittedName>
        <fullName evidence="9">Reverse transcriptase domain-containing protein</fullName>
    </submittedName>
</protein>
<dbReference type="EMBL" id="BQNB010013061">
    <property type="protein sequence ID" value="GJT11352.1"/>
    <property type="molecule type" value="Genomic_DNA"/>
</dbReference>
<gene>
    <name evidence="9" type="ORF">Tco_0858394</name>
</gene>
<dbReference type="Gene3D" id="2.40.70.10">
    <property type="entry name" value="Acid Proteases"/>
    <property type="match status" value="1"/>
</dbReference>